<sequence>MAGRDERTCSLTDVGDVDGTFTKSEFLDYIGTNLHLSPVSSSYKKFLVFWDEEDHKRGSSGNRLWRPIQPRRIPMIKYKAKVALQHINLSYNFSILAQFWEPTIVGHQRLLSTSDQPFGLTYLSKGLCSYRKRCLNYLYSCDTNSAVKLRIDGGERRGSDSVTGPPSRVFLHGWPEYSPNVELYSDEEYPLRNEAIRCKIKSYMAVPLFDLTSIRCIGVLELISTAASRRREMDNPAYIFGLISTALQGVELRSSKFTCHFNMEMDLAKSSKGLSHALHDIRNALDEACRGHHLPFAQTWIPSTGGNVLSTTSEEYYLSHTRFSLLRDTCESFQLLSGQGVVWKAFSSGNSCFCRDVTMLSITEYFFAHVARKVLLDSSLAICLKSNHTGDDVYVLELFLPSKTADPQQLLESVLLTLKQHLSSFRLASGTKLGDKMYVEVLKVSEDDQLDCFRLFHATTGDSVGLQDQSSSMHPLLFSEDLWKDFCEFPLLNWDCSHWEDASVSKCSLAEKNDFVGVKDDSLTTQSLKDDSSNINSTASTSRFPDVDYLDTLSAEDPNTLDCWNGFFNVSKIDSDTTTGGSSASKLETINLEIVEKHFPLKLKDAAHSLKVSTSTLKRKCRKLGITRWPRKKNHSTCFTTSIESNKDDEKRNNPDCGLEGLNSYTSAEQGTTCSKQNLLQAATVTSGRVMTIKAA</sequence>
<accession>A0ABD2YYL4</accession>
<dbReference type="Pfam" id="PF22922">
    <property type="entry name" value="GAF_NLP"/>
    <property type="match status" value="1"/>
</dbReference>
<evidence type="ECO:0000313" key="7">
    <source>
        <dbReference type="Proteomes" id="UP001630127"/>
    </source>
</evidence>
<keyword evidence="7" id="KW-1185">Reference proteome</keyword>
<evidence type="ECO:0000313" key="6">
    <source>
        <dbReference type="EMBL" id="KAL3512361.1"/>
    </source>
</evidence>
<keyword evidence="3" id="KW-0804">Transcription</keyword>
<evidence type="ECO:0000256" key="3">
    <source>
        <dbReference type="ARBA" id="ARBA00023163"/>
    </source>
</evidence>
<dbReference type="EMBL" id="JBJUIK010000011">
    <property type="protein sequence ID" value="KAL3512361.1"/>
    <property type="molecule type" value="Genomic_DNA"/>
</dbReference>
<keyword evidence="4" id="KW-0539">Nucleus</keyword>
<feature type="domain" description="RWP-RK" evidence="5">
    <location>
        <begin position="575"/>
        <end position="656"/>
    </location>
</feature>
<dbReference type="AlphaFoldDB" id="A0ABD2YYL4"/>
<dbReference type="GO" id="GO:0003677">
    <property type="term" value="F:DNA binding"/>
    <property type="evidence" value="ECO:0007669"/>
    <property type="project" value="UniProtKB-KW"/>
</dbReference>
<name>A0ABD2YYL4_9GENT</name>
<dbReference type="Proteomes" id="UP001630127">
    <property type="component" value="Unassembled WGS sequence"/>
</dbReference>
<dbReference type="Pfam" id="PF02042">
    <property type="entry name" value="RWP-RK"/>
    <property type="match status" value="1"/>
</dbReference>
<dbReference type="PANTHER" id="PTHR32002:SF62">
    <property type="entry name" value="PROTEIN NLP6-LIKE ISOFORM X1"/>
    <property type="match status" value="1"/>
</dbReference>
<dbReference type="InterPro" id="IPR045012">
    <property type="entry name" value="NLP"/>
</dbReference>
<proteinExistence type="predicted"/>
<evidence type="ECO:0000256" key="2">
    <source>
        <dbReference type="ARBA" id="ARBA00023125"/>
    </source>
</evidence>
<evidence type="ECO:0000256" key="1">
    <source>
        <dbReference type="ARBA" id="ARBA00023015"/>
    </source>
</evidence>
<dbReference type="PANTHER" id="PTHR32002">
    <property type="entry name" value="PROTEIN NLP8"/>
    <property type="match status" value="1"/>
</dbReference>
<dbReference type="InterPro" id="IPR055081">
    <property type="entry name" value="NLP1-9_GAF"/>
</dbReference>
<keyword evidence="1" id="KW-0805">Transcription regulation</keyword>
<evidence type="ECO:0000256" key="4">
    <source>
        <dbReference type="ARBA" id="ARBA00023242"/>
    </source>
</evidence>
<reference evidence="6 7" key="1">
    <citation type="submission" date="2024-11" db="EMBL/GenBank/DDBJ databases">
        <title>A near-complete genome assembly of Cinchona calisaya.</title>
        <authorList>
            <person name="Lian D.C."/>
            <person name="Zhao X.W."/>
            <person name="Wei L."/>
        </authorList>
    </citation>
    <scope>NUCLEOTIDE SEQUENCE [LARGE SCALE GENOMIC DNA]</scope>
    <source>
        <tissue evidence="6">Nenye</tissue>
    </source>
</reference>
<dbReference type="PROSITE" id="PS51519">
    <property type="entry name" value="RWP_RK"/>
    <property type="match status" value="1"/>
</dbReference>
<comment type="caution">
    <text evidence="6">The sequence shown here is derived from an EMBL/GenBank/DDBJ whole genome shotgun (WGS) entry which is preliminary data.</text>
</comment>
<evidence type="ECO:0000259" key="5">
    <source>
        <dbReference type="PROSITE" id="PS51519"/>
    </source>
</evidence>
<gene>
    <name evidence="6" type="ORF">ACH5RR_025078</name>
</gene>
<protein>
    <recommendedName>
        <fullName evidence="5">RWP-RK domain-containing protein</fullName>
    </recommendedName>
</protein>
<organism evidence="6 7">
    <name type="scientific">Cinchona calisaya</name>
    <dbReference type="NCBI Taxonomy" id="153742"/>
    <lineage>
        <taxon>Eukaryota</taxon>
        <taxon>Viridiplantae</taxon>
        <taxon>Streptophyta</taxon>
        <taxon>Embryophyta</taxon>
        <taxon>Tracheophyta</taxon>
        <taxon>Spermatophyta</taxon>
        <taxon>Magnoliopsida</taxon>
        <taxon>eudicotyledons</taxon>
        <taxon>Gunneridae</taxon>
        <taxon>Pentapetalae</taxon>
        <taxon>asterids</taxon>
        <taxon>lamiids</taxon>
        <taxon>Gentianales</taxon>
        <taxon>Rubiaceae</taxon>
        <taxon>Cinchonoideae</taxon>
        <taxon>Cinchoneae</taxon>
        <taxon>Cinchona</taxon>
    </lineage>
</organism>
<keyword evidence="2" id="KW-0238">DNA-binding</keyword>
<dbReference type="InterPro" id="IPR003035">
    <property type="entry name" value="RWP-RK_dom"/>
</dbReference>